<dbReference type="InterPro" id="IPR001461">
    <property type="entry name" value="Aspartic_peptidase_A1"/>
</dbReference>
<dbReference type="PROSITE" id="PS51767">
    <property type="entry name" value="PEPTIDASE_A1"/>
    <property type="match status" value="1"/>
</dbReference>
<gene>
    <name evidence="3" type="primary">ASP-1_25</name>
    <name evidence="3" type="ORF">KIN20_036657</name>
</gene>
<keyword evidence="3" id="KW-0808">Transferase</keyword>
<name>A0AAD5RD56_PARTN</name>
<feature type="domain" description="Peptidase A1" evidence="2">
    <location>
        <begin position="49"/>
        <end position="136"/>
    </location>
</feature>
<dbReference type="Pfam" id="PF00026">
    <property type="entry name" value="Asp"/>
    <property type="match status" value="1"/>
</dbReference>
<dbReference type="InterPro" id="IPR034164">
    <property type="entry name" value="Pepsin-like_dom"/>
</dbReference>
<dbReference type="GO" id="GO:0006508">
    <property type="term" value="P:proteolysis"/>
    <property type="evidence" value="ECO:0007669"/>
    <property type="project" value="InterPro"/>
</dbReference>
<evidence type="ECO:0000313" key="3">
    <source>
        <dbReference type="EMBL" id="KAJ1374064.1"/>
    </source>
</evidence>
<proteinExistence type="inferred from homology"/>
<evidence type="ECO:0000256" key="1">
    <source>
        <dbReference type="ARBA" id="ARBA00007447"/>
    </source>
</evidence>
<dbReference type="InterPro" id="IPR033121">
    <property type="entry name" value="PEPTIDASE_A1"/>
</dbReference>
<dbReference type="AlphaFoldDB" id="A0AAD5RD56"/>
<dbReference type="CDD" id="cd05471">
    <property type="entry name" value="pepsin_like"/>
    <property type="match status" value="1"/>
</dbReference>
<evidence type="ECO:0000259" key="2">
    <source>
        <dbReference type="PROSITE" id="PS51767"/>
    </source>
</evidence>
<accession>A0AAD5RD56</accession>
<dbReference type="EMBL" id="JAHQIW010007390">
    <property type="protein sequence ID" value="KAJ1374064.1"/>
    <property type="molecule type" value="Genomic_DNA"/>
</dbReference>
<comment type="similarity">
    <text evidence="1">Belongs to the peptidase A1 family.</text>
</comment>
<dbReference type="GO" id="GO:0016301">
    <property type="term" value="F:kinase activity"/>
    <property type="evidence" value="ECO:0007669"/>
    <property type="project" value="UniProtKB-KW"/>
</dbReference>
<sequence length="136" mass="15246">MVLRSTGSLRARLMKDEINENHLTRSDSVYDQEARNQLVPYKDFYNDMYLGNITIGTPGQEMSVLVDTSSANFWVFDTTCRSFSCLGFPGSGFTRRRFNTRRSSTFMRQRKLVSLPHAAGSCSGPVAKDVVSFAGI</sequence>
<dbReference type="SUPFAM" id="SSF50630">
    <property type="entry name" value="Acid proteases"/>
    <property type="match status" value="1"/>
</dbReference>
<keyword evidence="3" id="KW-0418">Kinase</keyword>
<evidence type="ECO:0000313" key="4">
    <source>
        <dbReference type="Proteomes" id="UP001196413"/>
    </source>
</evidence>
<comment type="caution">
    <text evidence="3">The sequence shown here is derived from an EMBL/GenBank/DDBJ whole genome shotgun (WGS) entry which is preliminary data.</text>
</comment>
<dbReference type="PANTHER" id="PTHR47966">
    <property type="entry name" value="BETA-SITE APP-CLEAVING ENZYME, ISOFORM A-RELATED"/>
    <property type="match status" value="1"/>
</dbReference>
<dbReference type="Gene3D" id="2.40.70.10">
    <property type="entry name" value="Acid Proteases"/>
    <property type="match status" value="1"/>
</dbReference>
<organism evidence="3 4">
    <name type="scientific">Parelaphostrongylus tenuis</name>
    <name type="common">Meningeal worm</name>
    <dbReference type="NCBI Taxonomy" id="148309"/>
    <lineage>
        <taxon>Eukaryota</taxon>
        <taxon>Metazoa</taxon>
        <taxon>Ecdysozoa</taxon>
        <taxon>Nematoda</taxon>
        <taxon>Chromadorea</taxon>
        <taxon>Rhabditida</taxon>
        <taxon>Rhabditina</taxon>
        <taxon>Rhabditomorpha</taxon>
        <taxon>Strongyloidea</taxon>
        <taxon>Metastrongylidae</taxon>
        <taxon>Parelaphostrongylus</taxon>
    </lineage>
</organism>
<keyword evidence="4" id="KW-1185">Reference proteome</keyword>
<dbReference type="PANTHER" id="PTHR47966:SF8">
    <property type="entry name" value="ASPARTIC PROTEASE 1-RELATED"/>
    <property type="match status" value="1"/>
</dbReference>
<dbReference type="GO" id="GO:0005764">
    <property type="term" value="C:lysosome"/>
    <property type="evidence" value="ECO:0007669"/>
    <property type="project" value="TreeGrafter"/>
</dbReference>
<dbReference type="GO" id="GO:0004190">
    <property type="term" value="F:aspartic-type endopeptidase activity"/>
    <property type="evidence" value="ECO:0007669"/>
    <property type="project" value="InterPro"/>
</dbReference>
<dbReference type="Proteomes" id="UP001196413">
    <property type="component" value="Unassembled WGS sequence"/>
</dbReference>
<reference evidence="3" key="1">
    <citation type="submission" date="2021-06" db="EMBL/GenBank/DDBJ databases">
        <title>Parelaphostrongylus tenuis whole genome reference sequence.</title>
        <authorList>
            <person name="Garwood T.J."/>
            <person name="Larsen P.A."/>
            <person name="Fountain-Jones N.M."/>
            <person name="Garbe J.R."/>
            <person name="Macchietto M.G."/>
            <person name="Kania S.A."/>
            <person name="Gerhold R.W."/>
            <person name="Richards J.E."/>
            <person name="Wolf T.M."/>
        </authorList>
    </citation>
    <scope>NUCLEOTIDE SEQUENCE</scope>
    <source>
        <strain evidence="3">MNPRO001-30</strain>
        <tissue evidence="3">Meninges</tissue>
    </source>
</reference>
<dbReference type="InterPro" id="IPR021109">
    <property type="entry name" value="Peptidase_aspartic_dom_sf"/>
</dbReference>
<protein>
    <submittedName>
        <fullName evidence="3">Inositol hexakisphosphate and diphosphoinositol-pentakisphosphate kinase</fullName>
    </submittedName>
</protein>